<keyword evidence="28" id="KW-1133">Transmembrane helix</keyword>
<name>C3XSX2_BRAFL</name>
<evidence type="ECO:0000256" key="4">
    <source>
        <dbReference type="ARBA" id="ARBA00004637"/>
    </source>
</evidence>
<sequence>MSATSWQTVFSFETSPVSAASTTIEHNPAQRQAKLVSTTLSGPKTPMQNCGQHKQMVEPHLVKSVSSVVNTYEQAEPVRSPVSGPGSGRTTGPPPQSPVVHLGTSRGRARYGKGAIDKQEQDQKVSDTYEEAKAAKRHATNTRTPADRTYEGATSRRQALCSFIRSRAHRICIAAATVAILVTMGLFIMFFINNKRNQEEAVIDLAWPNEAWSDVTKEIFHQLNAGTENGDWTRHPGYLRTGERRLYCRNISEQGKGFEYAIFINKREQRATCVCQFGPYLEGPPSHVHGGAVATMLDAVMGTCAYNTLEGFHLTANLNINYKKPVRLGSTAIFLAKVDKQENRKAYLSAYVTSADGSTTLCDATSLFVQLSQEQMEKAKKYLPQDSHND</sequence>
<keyword evidence="10" id="KW-0276">Fatty acid metabolism</keyword>
<evidence type="ECO:0000313" key="30">
    <source>
        <dbReference type="EMBL" id="EEN68840.1"/>
    </source>
</evidence>
<dbReference type="AlphaFoldDB" id="C3XSX2"/>
<organism>
    <name type="scientific">Branchiostoma floridae</name>
    <name type="common">Florida lancelet</name>
    <name type="synonym">Amphioxus</name>
    <dbReference type="NCBI Taxonomy" id="7739"/>
    <lineage>
        <taxon>Eukaryota</taxon>
        <taxon>Metazoa</taxon>
        <taxon>Chordata</taxon>
        <taxon>Cephalochordata</taxon>
        <taxon>Leptocardii</taxon>
        <taxon>Amphioxiformes</taxon>
        <taxon>Branchiostomatidae</taxon>
        <taxon>Branchiostoma</taxon>
    </lineage>
</organism>
<evidence type="ECO:0000256" key="22">
    <source>
        <dbReference type="ARBA" id="ARBA00047588"/>
    </source>
</evidence>
<keyword evidence="28" id="KW-0812">Transmembrane</keyword>
<keyword evidence="14 28" id="KW-0472">Membrane</keyword>
<reference evidence="30" key="1">
    <citation type="journal article" date="2008" name="Nature">
        <title>The amphioxus genome and the evolution of the chordate karyotype.</title>
        <authorList>
            <consortium name="US DOE Joint Genome Institute (JGI-PGF)"/>
            <person name="Putnam N.H."/>
            <person name="Butts T."/>
            <person name="Ferrier D.E.K."/>
            <person name="Furlong R.F."/>
            <person name="Hellsten U."/>
            <person name="Kawashima T."/>
            <person name="Robinson-Rechavi M."/>
            <person name="Shoguchi E."/>
            <person name="Terry A."/>
            <person name="Yu J.-K."/>
            <person name="Benito-Gutierrez E.L."/>
            <person name="Dubchak I."/>
            <person name="Garcia-Fernandez J."/>
            <person name="Gibson-Brown J.J."/>
            <person name="Grigoriev I.V."/>
            <person name="Horton A.C."/>
            <person name="de Jong P.J."/>
            <person name="Jurka J."/>
            <person name="Kapitonov V.V."/>
            <person name="Kohara Y."/>
            <person name="Kuroki Y."/>
            <person name="Lindquist E."/>
            <person name="Lucas S."/>
            <person name="Osoegawa K."/>
            <person name="Pennacchio L.A."/>
            <person name="Salamov A.A."/>
            <person name="Satou Y."/>
            <person name="Sauka-Spengler T."/>
            <person name="Schmutz J."/>
            <person name="Shin-I T."/>
            <person name="Toyoda A."/>
            <person name="Bronner-Fraser M."/>
            <person name="Fujiyama A."/>
            <person name="Holland L.Z."/>
            <person name="Holland P.W.H."/>
            <person name="Satoh N."/>
            <person name="Rokhsar D.S."/>
        </authorList>
    </citation>
    <scope>NUCLEOTIDE SEQUENCE [LARGE SCALE GENOMIC DNA]</scope>
    <source>
        <strain evidence="30">S238N-H82</strain>
        <tissue evidence="30">Testes</tissue>
    </source>
</reference>
<evidence type="ECO:0000256" key="23">
    <source>
        <dbReference type="ARBA" id="ARBA00047734"/>
    </source>
</evidence>
<comment type="similarity">
    <text evidence="18">Belongs to the THEM4/THEM5 thioesterase family.</text>
</comment>
<dbReference type="EC" id="3.1.2.2" evidence="19"/>
<dbReference type="eggNOG" id="KOG4781">
    <property type="taxonomic scope" value="Eukaryota"/>
</dbReference>
<comment type="subcellular location">
    <subcellularLocation>
        <location evidence="3">Cell projection</location>
        <location evidence="3">Ruffle membrane</location>
    </subcellularLocation>
    <subcellularLocation>
        <location evidence="1">Cytoplasm</location>
    </subcellularLocation>
    <subcellularLocation>
        <location evidence="4">Mitochondrion inner membrane</location>
        <topology evidence="4">Peripheral membrane protein</topology>
    </subcellularLocation>
    <subcellularLocation>
        <location evidence="2">Mitochondrion intermembrane space</location>
    </subcellularLocation>
</comment>
<keyword evidence="6" id="KW-0963">Cytoplasm</keyword>
<evidence type="ECO:0000256" key="3">
    <source>
        <dbReference type="ARBA" id="ARBA00004632"/>
    </source>
</evidence>
<keyword evidence="9" id="KW-0378">Hydrolase</keyword>
<comment type="catalytic activity">
    <reaction evidence="22">
        <text>octanoyl-CoA + H2O = octanoate + CoA + H(+)</text>
        <dbReference type="Rhea" id="RHEA:30143"/>
        <dbReference type="ChEBI" id="CHEBI:15377"/>
        <dbReference type="ChEBI" id="CHEBI:15378"/>
        <dbReference type="ChEBI" id="CHEBI:25646"/>
        <dbReference type="ChEBI" id="CHEBI:57287"/>
        <dbReference type="ChEBI" id="CHEBI:57386"/>
    </reaction>
    <physiologicalReaction direction="left-to-right" evidence="22">
        <dbReference type="Rhea" id="RHEA:30144"/>
    </physiologicalReaction>
</comment>
<dbReference type="STRING" id="7739.C3XSX2"/>
<evidence type="ECO:0000256" key="27">
    <source>
        <dbReference type="SAM" id="MobiDB-lite"/>
    </source>
</evidence>
<comment type="catalytic activity">
    <reaction evidence="23">
        <text>hexadecanoyl-CoA + H2O = hexadecanoate + CoA + H(+)</text>
        <dbReference type="Rhea" id="RHEA:16645"/>
        <dbReference type="ChEBI" id="CHEBI:7896"/>
        <dbReference type="ChEBI" id="CHEBI:15377"/>
        <dbReference type="ChEBI" id="CHEBI:15378"/>
        <dbReference type="ChEBI" id="CHEBI:57287"/>
        <dbReference type="ChEBI" id="CHEBI:57379"/>
        <dbReference type="EC" id="3.1.2.2"/>
    </reaction>
    <physiologicalReaction direction="left-to-right" evidence="23">
        <dbReference type="Rhea" id="RHEA:16646"/>
    </physiologicalReaction>
</comment>
<dbReference type="InterPro" id="IPR006683">
    <property type="entry name" value="Thioestr_dom"/>
</dbReference>
<dbReference type="SUPFAM" id="SSF54637">
    <property type="entry name" value="Thioesterase/thiol ester dehydrase-isomerase"/>
    <property type="match status" value="1"/>
</dbReference>
<protein>
    <recommendedName>
        <fullName evidence="20">Acyl-coenzyme A thioesterase THEM4</fullName>
        <ecNumber evidence="19">3.1.2.2</ecNumber>
    </recommendedName>
    <alternativeName>
        <fullName evidence="21">Thioesterase superfamily member 4</fullName>
    </alternativeName>
</protein>
<feature type="domain" description="Thioesterase" evidence="29">
    <location>
        <begin position="287"/>
        <end position="358"/>
    </location>
</feature>
<evidence type="ECO:0000259" key="29">
    <source>
        <dbReference type="Pfam" id="PF03061"/>
    </source>
</evidence>
<dbReference type="GO" id="GO:0032587">
    <property type="term" value="C:ruffle membrane"/>
    <property type="evidence" value="ECO:0007669"/>
    <property type="project" value="UniProtKB-SubCell"/>
</dbReference>
<feature type="compositionally biased region" description="Low complexity" evidence="27">
    <location>
        <begin position="77"/>
        <end position="91"/>
    </location>
</feature>
<evidence type="ECO:0000256" key="16">
    <source>
        <dbReference type="ARBA" id="ARBA00035852"/>
    </source>
</evidence>
<comment type="catalytic activity">
    <reaction evidence="26">
        <text>tetradecanoyl-CoA + H2O = tetradecanoate + CoA + H(+)</text>
        <dbReference type="Rhea" id="RHEA:40119"/>
        <dbReference type="ChEBI" id="CHEBI:15377"/>
        <dbReference type="ChEBI" id="CHEBI:15378"/>
        <dbReference type="ChEBI" id="CHEBI:30807"/>
        <dbReference type="ChEBI" id="CHEBI:57287"/>
        <dbReference type="ChEBI" id="CHEBI:57385"/>
    </reaction>
    <physiologicalReaction direction="left-to-right" evidence="26">
        <dbReference type="Rhea" id="RHEA:40120"/>
    </physiologicalReaction>
</comment>
<evidence type="ECO:0000256" key="15">
    <source>
        <dbReference type="ARBA" id="ARBA00023273"/>
    </source>
</evidence>
<dbReference type="GO" id="GO:0005743">
    <property type="term" value="C:mitochondrial inner membrane"/>
    <property type="evidence" value="ECO:0007669"/>
    <property type="project" value="UniProtKB-SubCell"/>
</dbReference>
<gene>
    <name evidence="30" type="ORF">BRAFLDRAFT_67221</name>
</gene>
<dbReference type="Pfam" id="PF03061">
    <property type="entry name" value="4HBT"/>
    <property type="match status" value="1"/>
</dbReference>
<dbReference type="InParanoid" id="C3XSX2"/>
<evidence type="ECO:0000256" key="2">
    <source>
        <dbReference type="ARBA" id="ARBA00004569"/>
    </source>
</evidence>
<dbReference type="InterPro" id="IPR029069">
    <property type="entry name" value="HotDog_dom_sf"/>
</dbReference>
<comment type="catalytic activity">
    <reaction evidence="24">
        <text>decanoyl-CoA + H2O = decanoate + CoA + H(+)</text>
        <dbReference type="Rhea" id="RHEA:40059"/>
        <dbReference type="ChEBI" id="CHEBI:15377"/>
        <dbReference type="ChEBI" id="CHEBI:15378"/>
        <dbReference type="ChEBI" id="CHEBI:27689"/>
        <dbReference type="ChEBI" id="CHEBI:57287"/>
        <dbReference type="ChEBI" id="CHEBI:61430"/>
    </reaction>
    <physiologicalReaction direction="left-to-right" evidence="24">
        <dbReference type="Rhea" id="RHEA:40060"/>
    </physiologicalReaction>
</comment>
<evidence type="ECO:0000256" key="26">
    <source>
        <dbReference type="ARBA" id="ARBA00048180"/>
    </source>
</evidence>
<evidence type="ECO:0000256" key="6">
    <source>
        <dbReference type="ARBA" id="ARBA00022490"/>
    </source>
</evidence>
<keyword evidence="15" id="KW-0966">Cell projection</keyword>
<feature type="compositionally biased region" description="Basic and acidic residues" evidence="27">
    <location>
        <begin position="115"/>
        <end position="125"/>
    </location>
</feature>
<keyword evidence="8" id="KW-0999">Mitochondrion inner membrane</keyword>
<evidence type="ECO:0000256" key="21">
    <source>
        <dbReference type="ARBA" id="ARBA00043210"/>
    </source>
</evidence>
<evidence type="ECO:0000256" key="11">
    <source>
        <dbReference type="ARBA" id="ARBA00022946"/>
    </source>
</evidence>
<dbReference type="GO" id="GO:0016787">
    <property type="term" value="F:hydrolase activity"/>
    <property type="evidence" value="ECO:0007669"/>
    <property type="project" value="UniProtKB-KW"/>
</dbReference>
<evidence type="ECO:0000256" key="5">
    <source>
        <dbReference type="ARBA" id="ARBA00022475"/>
    </source>
</evidence>
<dbReference type="GO" id="GO:0006915">
    <property type="term" value="P:apoptotic process"/>
    <property type="evidence" value="ECO:0007669"/>
    <property type="project" value="UniProtKB-KW"/>
</dbReference>
<keyword evidence="13" id="KW-0496">Mitochondrion</keyword>
<comment type="catalytic activity">
    <reaction evidence="16">
        <text>(5Z,8Z,11Z,14Z)-eicosatetraenoyl-CoA + H2O = (5Z,8Z,11Z,14Z)-eicosatetraenoate + CoA + H(+)</text>
        <dbReference type="Rhea" id="RHEA:40151"/>
        <dbReference type="ChEBI" id="CHEBI:15377"/>
        <dbReference type="ChEBI" id="CHEBI:15378"/>
        <dbReference type="ChEBI" id="CHEBI:32395"/>
        <dbReference type="ChEBI" id="CHEBI:57287"/>
        <dbReference type="ChEBI" id="CHEBI:57368"/>
    </reaction>
    <physiologicalReaction direction="left-to-right" evidence="16">
        <dbReference type="Rhea" id="RHEA:40152"/>
    </physiologicalReaction>
</comment>
<keyword evidence="11" id="KW-0809">Transit peptide</keyword>
<evidence type="ECO:0000256" key="12">
    <source>
        <dbReference type="ARBA" id="ARBA00023098"/>
    </source>
</evidence>
<dbReference type="CDD" id="cd03443">
    <property type="entry name" value="PaaI_thioesterase"/>
    <property type="match status" value="1"/>
</dbReference>
<comment type="catalytic activity">
    <reaction evidence="25">
        <text>dodecanoyl-CoA + H2O = dodecanoate + CoA + H(+)</text>
        <dbReference type="Rhea" id="RHEA:30135"/>
        <dbReference type="ChEBI" id="CHEBI:15377"/>
        <dbReference type="ChEBI" id="CHEBI:15378"/>
        <dbReference type="ChEBI" id="CHEBI:18262"/>
        <dbReference type="ChEBI" id="CHEBI:57287"/>
        <dbReference type="ChEBI" id="CHEBI:57375"/>
    </reaction>
    <physiologicalReaction direction="left-to-right" evidence="25">
        <dbReference type="Rhea" id="RHEA:30136"/>
    </physiologicalReaction>
</comment>
<evidence type="ECO:0000256" key="7">
    <source>
        <dbReference type="ARBA" id="ARBA00022703"/>
    </source>
</evidence>
<evidence type="ECO:0000256" key="28">
    <source>
        <dbReference type="SAM" id="Phobius"/>
    </source>
</evidence>
<evidence type="ECO:0000256" key="14">
    <source>
        <dbReference type="ARBA" id="ARBA00023136"/>
    </source>
</evidence>
<evidence type="ECO:0000256" key="24">
    <source>
        <dbReference type="ARBA" id="ARBA00047969"/>
    </source>
</evidence>
<dbReference type="Gene3D" id="3.10.129.10">
    <property type="entry name" value="Hotdog Thioesterase"/>
    <property type="match status" value="1"/>
</dbReference>
<dbReference type="GO" id="GO:0006631">
    <property type="term" value="P:fatty acid metabolic process"/>
    <property type="evidence" value="ECO:0007669"/>
    <property type="project" value="UniProtKB-KW"/>
</dbReference>
<keyword evidence="12" id="KW-0443">Lipid metabolism</keyword>
<dbReference type="PANTHER" id="PTHR12418">
    <property type="entry name" value="ACYL-COENZYME A THIOESTERASE THEM4"/>
    <property type="match status" value="1"/>
</dbReference>
<dbReference type="InterPro" id="IPR052365">
    <property type="entry name" value="THEM4/THEM5_acyl-CoA_thioest"/>
</dbReference>
<evidence type="ECO:0000256" key="8">
    <source>
        <dbReference type="ARBA" id="ARBA00022792"/>
    </source>
</evidence>
<evidence type="ECO:0000256" key="13">
    <source>
        <dbReference type="ARBA" id="ARBA00023128"/>
    </source>
</evidence>
<evidence type="ECO:0000256" key="10">
    <source>
        <dbReference type="ARBA" id="ARBA00022832"/>
    </source>
</evidence>
<evidence type="ECO:0000256" key="25">
    <source>
        <dbReference type="ARBA" id="ARBA00048074"/>
    </source>
</evidence>
<keyword evidence="7" id="KW-0053">Apoptosis</keyword>
<dbReference type="EMBL" id="GG666460">
    <property type="protein sequence ID" value="EEN68840.1"/>
    <property type="molecule type" value="Genomic_DNA"/>
</dbReference>
<feature type="region of interest" description="Disordered" evidence="27">
    <location>
        <begin position="74"/>
        <end position="125"/>
    </location>
</feature>
<comment type="catalytic activity">
    <reaction evidence="17">
        <text>(9Z)-octadecenoyl-CoA + H2O = (9Z)-octadecenoate + CoA + H(+)</text>
        <dbReference type="Rhea" id="RHEA:40139"/>
        <dbReference type="ChEBI" id="CHEBI:15377"/>
        <dbReference type="ChEBI" id="CHEBI:15378"/>
        <dbReference type="ChEBI" id="CHEBI:30823"/>
        <dbReference type="ChEBI" id="CHEBI:57287"/>
        <dbReference type="ChEBI" id="CHEBI:57387"/>
    </reaction>
    <physiologicalReaction direction="left-to-right" evidence="17">
        <dbReference type="Rhea" id="RHEA:40140"/>
    </physiologicalReaction>
</comment>
<evidence type="ECO:0000256" key="19">
    <source>
        <dbReference type="ARBA" id="ARBA00038848"/>
    </source>
</evidence>
<dbReference type="GO" id="GO:0005758">
    <property type="term" value="C:mitochondrial intermembrane space"/>
    <property type="evidence" value="ECO:0007669"/>
    <property type="project" value="UniProtKB-SubCell"/>
</dbReference>
<evidence type="ECO:0000256" key="9">
    <source>
        <dbReference type="ARBA" id="ARBA00022801"/>
    </source>
</evidence>
<keyword evidence="5" id="KW-1003">Cell membrane</keyword>
<evidence type="ECO:0000256" key="18">
    <source>
        <dbReference type="ARBA" id="ARBA00038456"/>
    </source>
</evidence>
<feature type="transmembrane region" description="Helical" evidence="28">
    <location>
        <begin position="171"/>
        <end position="192"/>
    </location>
</feature>
<evidence type="ECO:0000256" key="1">
    <source>
        <dbReference type="ARBA" id="ARBA00004496"/>
    </source>
</evidence>
<proteinExistence type="inferred from homology"/>
<accession>C3XSX2</accession>
<dbReference type="PANTHER" id="PTHR12418:SF19">
    <property type="entry name" value="ACYL-COENZYME A THIOESTERASE THEM4"/>
    <property type="match status" value="1"/>
</dbReference>
<evidence type="ECO:0000256" key="17">
    <source>
        <dbReference type="ARBA" id="ARBA00037002"/>
    </source>
</evidence>
<evidence type="ECO:0000256" key="20">
    <source>
        <dbReference type="ARBA" id="ARBA00040123"/>
    </source>
</evidence>